<dbReference type="Gene3D" id="3.20.20.80">
    <property type="entry name" value="Glycosidases"/>
    <property type="match status" value="1"/>
</dbReference>
<dbReference type="PRINTS" id="PR00742">
    <property type="entry name" value="GLHYDRLASE35"/>
</dbReference>
<dbReference type="AlphaFoldDB" id="D1BF65"/>
<dbReference type="GO" id="GO:0004553">
    <property type="term" value="F:hydrolase activity, hydrolyzing O-glycosyl compounds"/>
    <property type="evidence" value="ECO:0007669"/>
    <property type="project" value="InterPro"/>
</dbReference>
<comment type="similarity">
    <text evidence="1 2">Belongs to the glycosyl hydrolase 35 family.</text>
</comment>
<protein>
    <submittedName>
        <fullName evidence="4">Beta-galactosidase</fullName>
    </submittedName>
</protein>
<dbReference type="KEGG" id="ske:Sked_14250"/>
<dbReference type="STRING" id="446469.Sked_14250"/>
<keyword evidence="5" id="KW-1185">Reference proteome</keyword>
<dbReference type="OrthoDB" id="9813184at2"/>
<evidence type="ECO:0000259" key="3">
    <source>
        <dbReference type="Pfam" id="PF01301"/>
    </source>
</evidence>
<dbReference type="InterPro" id="IPR017853">
    <property type="entry name" value="GH"/>
</dbReference>
<gene>
    <name evidence="4" type="ordered locus">Sked_14250</name>
</gene>
<dbReference type="InterPro" id="IPR031330">
    <property type="entry name" value="Gly_Hdrlase_35_cat"/>
</dbReference>
<dbReference type="Proteomes" id="UP000000322">
    <property type="component" value="Chromosome"/>
</dbReference>
<dbReference type="PANTHER" id="PTHR23421">
    <property type="entry name" value="BETA-GALACTOSIDASE RELATED"/>
    <property type="match status" value="1"/>
</dbReference>
<organism evidence="4 5">
    <name type="scientific">Sanguibacter keddieii (strain ATCC 51767 / DSM 10542 / NCFB 3025 / ST-74)</name>
    <dbReference type="NCBI Taxonomy" id="446469"/>
    <lineage>
        <taxon>Bacteria</taxon>
        <taxon>Bacillati</taxon>
        <taxon>Actinomycetota</taxon>
        <taxon>Actinomycetes</taxon>
        <taxon>Micrococcales</taxon>
        <taxon>Sanguibacteraceae</taxon>
        <taxon>Sanguibacter</taxon>
    </lineage>
</organism>
<dbReference type="InterPro" id="IPR001944">
    <property type="entry name" value="Glycoside_Hdrlase_35"/>
</dbReference>
<name>D1BF65_SANKS</name>
<feature type="domain" description="Glycoside hydrolase 35 catalytic" evidence="3">
    <location>
        <begin position="48"/>
        <end position="393"/>
    </location>
</feature>
<proteinExistence type="inferred from homology"/>
<evidence type="ECO:0000313" key="4">
    <source>
        <dbReference type="EMBL" id="ACZ21361.1"/>
    </source>
</evidence>
<dbReference type="Pfam" id="PF01301">
    <property type="entry name" value="Glyco_hydro_35"/>
    <property type="match status" value="1"/>
</dbReference>
<dbReference type="eggNOG" id="COG1874">
    <property type="taxonomic scope" value="Bacteria"/>
</dbReference>
<dbReference type="CAZy" id="GH35">
    <property type="family name" value="Glycoside Hydrolase Family 35"/>
</dbReference>
<evidence type="ECO:0000256" key="2">
    <source>
        <dbReference type="RuleBase" id="RU003679"/>
    </source>
</evidence>
<reference evidence="4 5" key="1">
    <citation type="journal article" date="2009" name="Stand. Genomic Sci.">
        <title>Complete genome sequence of Sanguibacter keddieii type strain (ST-74).</title>
        <authorList>
            <person name="Ivanova N."/>
            <person name="Sikorski J."/>
            <person name="Sims D."/>
            <person name="Brettin T."/>
            <person name="Detter J.C."/>
            <person name="Han C."/>
            <person name="Lapidus A."/>
            <person name="Copeland A."/>
            <person name="Glavina Del Rio T."/>
            <person name="Nolan M."/>
            <person name="Chen F."/>
            <person name="Lucas S."/>
            <person name="Tice H."/>
            <person name="Cheng J.F."/>
            <person name="Bruce D."/>
            <person name="Goodwin L."/>
            <person name="Pitluck S."/>
            <person name="Pati A."/>
            <person name="Mavromatis K."/>
            <person name="Chen A."/>
            <person name="Palaniappan K."/>
            <person name="D'haeseleer P."/>
            <person name="Chain P."/>
            <person name="Bristow J."/>
            <person name="Eisen J.A."/>
            <person name="Markowitz V."/>
            <person name="Hugenholtz P."/>
            <person name="Goker M."/>
            <person name="Pukall R."/>
            <person name="Klenk H.P."/>
            <person name="Kyrpides N.C."/>
        </authorList>
    </citation>
    <scope>NUCLEOTIDE SEQUENCE [LARGE SCALE GENOMIC DNA]</scope>
    <source>
        <strain evidence="5">ATCC 51767 / DSM 10542 / NCFB 3025 / ST-74</strain>
    </source>
</reference>
<dbReference type="GO" id="GO:0005975">
    <property type="term" value="P:carbohydrate metabolic process"/>
    <property type="evidence" value="ECO:0007669"/>
    <property type="project" value="InterPro"/>
</dbReference>
<accession>D1BF65</accession>
<sequence length="802" mass="86375">MTAAPASTSPQTLVRLRAAGWPQPERAASMPDARDGATTITVTDRCLSRDGVPWVPVTGEMHYSRVPRHRWAETLRLMRAGGITVVATYLPWIHHQPERGTAPRFDDGLDVAELVRLAAAEGLDVVLRVGPWCHGEVRNGGLPDWVVAAPYTERTDDPAYLEDVRTWFGHLGDQLRDWCEPGGPVVGVQVENEIYDQPDHISTLKQIAREVGIRAPLWTATAWGGADIPVGDVFPMYGGYQDGFWLDTHDRWEDHGFAGQFSFSDQWDAPEIGADLAGDSRTAPVLDASAAAAPRPEFPPATCELGGGMASAYHRRIDAQGRDTAAIAHCKAGSGSVWQGYYMYAGGTNPGPDLQESHATGYPNDLPELNYDFRAPVGAHLQLRESFHRLRGQHAFLAAYGSRLAQMPSTAGSSPAQWALRSDGRSGFLYLSTHRPYASLPGLDGTRFEVDLDEQTVRVPHVPVDVPSGATAAWPVMLDLGETMLRWATATVLTRLDTPQGEPLLVLTAAPGVPVHLGFPADHEVTVERTGAESAGAGGRAAVLVDGDPGESVLKDVVPSATTVVRVDGPQGRARILVLSEEDALRAWTPTVDGRLRLVLTDAEAVYEAPGGETAAGDTATGLRVLTSCPASVDVLGIDAGAGYERHDVAHDVVEPRITVELVRAAREPAPAVVTVPDRASAPTASDVEERSARYRVTVTGLARAGERSLLRLDLVGDVARSTFDGRAEDLFWNGAEWDVDITPTTDAEERVVDVLVYPITDQTPVRLPERAEHARSLTTGPTAEIQSAEVLTFRTTTLSFP</sequence>
<evidence type="ECO:0000256" key="1">
    <source>
        <dbReference type="ARBA" id="ARBA00009809"/>
    </source>
</evidence>
<dbReference type="HOGENOM" id="CLU_018711_0_0_11"/>
<dbReference type="EMBL" id="CP001819">
    <property type="protein sequence ID" value="ACZ21361.1"/>
    <property type="molecule type" value="Genomic_DNA"/>
</dbReference>
<dbReference type="RefSeq" id="WP_012866430.1">
    <property type="nucleotide sequence ID" value="NC_013521.1"/>
</dbReference>
<evidence type="ECO:0000313" key="5">
    <source>
        <dbReference type="Proteomes" id="UP000000322"/>
    </source>
</evidence>
<dbReference type="SUPFAM" id="SSF51445">
    <property type="entry name" value="(Trans)glycosidases"/>
    <property type="match status" value="1"/>
</dbReference>